<sequence length="79" mass="9193">MCYDIVIHFMCAQCGNRMRFETHGARCDRAKKTRSRKFGSCGLGYSEVIWNDQEYCDNCLYDLPEMVPQIPYNPSNPFA</sequence>
<dbReference type="AlphaFoldDB" id="A0A0E0SJ04"/>
<reference key="3">
    <citation type="submission" date="2014-02" db="EMBL/GenBank/DDBJ databases">
        <title>A revised Fusarium graminearum genomic reference sequence using whole shotgun re-sequencing.</title>
        <authorList>
            <person name="King R."/>
            <person name="Urban M."/>
            <person name="Hassani-Pak K."/>
            <person name="Hammond-Kosack K."/>
        </authorList>
    </citation>
    <scope>NUCLEOTIDE SEQUENCE</scope>
    <source>
        <strain>PH-1</strain>
    </source>
</reference>
<reference evidence="2 3" key="2">
    <citation type="journal article" date="2010" name="Nature">
        <title>Comparative genomics reveals mobile pathogenicity chromosomes in Fusarium.</title>
        <authorList>
            <person name="Ma L.J."/>
            <person name="van der Does H.C."/>
            <person name="Borkovich K.A."/>
            <person name="Coleman J.J."/>
            <person name="Daboussi M.J."/>
            <person name="Di Pietro A."/>
            <person name="Dufresne M."/>
            <person name="Freitag M."/>
            <person name="Grabherr M."/>
            <person name="Henrissat B."/>
            <person name="Houterman P.M."/>
            <person name="Kang S."/>
            <person name="Shim W.B."/>
            <person name="Woloshuk C."/>
            <person name="Xie X."/>
            <person name="Xu J.R."/>
            <person name="Antoniw J."/>
            <person name="Baker S.E."/>
            <person name="Bluhm B.H."/>
            <person name="Breakspear A."/>
            <person name="Brown D.W."/>
            <person name="Butchko R.A."/>
            <person name="Chapman S."/>
            <person name="Coulson R."/>
            <person name="Coutinho P.M."/>
            <person name="Danchin E.G."/>
            <person name="Diener A."/>
            <person name="Gale L.R."/>
            <person name="Gardiner D.M."/>
            <person name="Goff S."/>
            <person name="Hammond-Kosack K.E."/>
            <person name="Hilburn K."/>
            <person name="Hua-Van A."/>
            <person name="Jonkers W."/>
            <person name="Kazan K."/>
            <person name="Kodira C.D."/>
            <person name="Koehrsen M."/>
            <person name="Kumar L."/>
            <person name="Lee Y.H."/>
            <person name="Li L."/>
            <person name="Manners J.M."/>
            <person name="Miranda-Saavedra D."/>
            <person name="Mukherjee M."/>
            <person name="Park G."/>
            <person name="Park J."/>
            <person name="Park S.Y."/>
            <person name="Proctor R.H."/>
            <person name="Regev A."/>
            <person name="Ruiz-Roldan M.C."/>
            <person name="Sain D."/>
            <person name="Sakthikumar S."/>
            <person name="Sykes S."/>
            <person name="Schwartz D.C."/>
            <person name="Turgeon B.G."/>
            <person name="Wapinski I."/>
            <person name="Yoder O."/>
            <person name="Young S."/>
            <person name="Zeng Q."/>
            <person name="Zhou S."/>
            <person name="Galagan J."/>
            <person name="Cuomo C.A."/>
            <person name="Kistler H.C."/>
            <person name="Rep M."/>
        </authorList>
    </citation>
    <scope>GENOME REANNOTATION</scope>
    <source>
        <strain evidence="3">ATCC MYA-4620 / CBS 123657 / FGSC 9075 / NRRL 31084 / PH-1</strain>
        <strain evidence="2">PH-1 / ATCC MYA-4620 / FGSC 9075 / NRRL 31084</strain>
    </source>
</reference>
<dbReference type="EnsemblFungi" id="CEF86417">
    <property type="protein sequence ID" value="CEF86417"/>
    <property type="gene ID" value="FGRRES_15266"/>
</dbReference>
<dbReference type="Proteomes" id="UP000070720">
    <property type="component" value="Chromosome 3"/>
</dbReference>
<name>A0A0E0SJ04_GIBZE</name>
<evidence type="ECO:0000313" key="3">
    <source>
        <dbReference type="Proteomes" id="UP000070720"/>
    </source>
</evidence>
<dbReference type="VEuPathDB" id="FungiDB:FGRAMPH1_01G16727"/>
<dbReference type="EMBL" id="HG970334">
    <property type="protein sequence ID" value="CEF86417.1"/>
    <property type="molecule type" value="Genomic_DNA"/>
</dbReference>
<proteinExistence type="predicted"/>
<organism evidence="2">
    <name type="scientific">Gibberella zeae (strain ATCC MYA-4620 / CBS 123657 / FGSC 9075 / NRRL 31084 / PH-1)</name>
    <name type="common">Wheat head blight fungus</name>
    <name type="synonym">Fusarium graminearum</name>
    <dbReference type="NCBI Taxonomy" id="229533"/>
    <lineage>
        <taxon>Eukaryota</taxon>
        <taxon>Fungi</taxon>
        <taxon>Dikarya</taxon>
        <taxon>Ascomycota</taxon>
        <taxon>Pezizomycotina</taxon>
        <taxon>Sordariomycetes</taxon>
        <taxon>Hypocreomycetidae</taxon>
        <taxon>Hypocreales</taxon>
        <taxon>Nectriaceae</taxon>
        <taxon>Fusarium</taxon>
    </lineage>
</organism>
<dbReference type="InParanoid" id="A0A0E0SJ04"/>
<reference evidence="1 3" key="4">
    <citation type="journal article" date="2015" name="BMC Genomics">
        <title>The completed genome sequence of the pathogenic ascomycete fungus Fusarium graminearum.</title>
        <authorList>
            <person name="King R."/>
            <person name="Urban M."/>
            <person name="Hammond-Kosack M.C."/>
            <person name="Hassani-Pak K."/>
            <person name="Hammond-Kosack K.E."/>
        </authorList>
    </citation>
    <scope>NUCLEOTIDE SEQUENCE [LARGE SCALE GENOMIC DNA]</scope>
    <source>
        <strain evidence="3">ATCC MYA-4620 / CBS 123657 / FGSC 9075 / NRRL 31084 / PH-1</strain>
        <strain evidence="1">PH-1</strain>
    </source>
</reference>
<protein>
    <submittedName>
        <fullName evidence="1">Chromosome 3, complete genome</fullName>
    </submittedName>
</protein>
<accession>A0A0E0SJ04</accession>
<gene>
    <name evidence="1" type="ORF">FGRAMPH1_01T16727</name>
</gene>
<evidence type="ECO:0000313" key="1">
    <source>
        <dbReference type="EMBL" id="CEF86417.1"/>
    </source>
</evidence>
<keyword evidence="3" id="KW-1185">Reference proteome</keyword>
<reference evidence="2 3" key="1">
    <citation type="journal article" date="2007" name="Science">
        <title>The Fusarium graminearum genome reveals a link between localized polymorphism and pathogen specialization.</title>
        <authorList>
            <person name="Cuomo C.A."/>
            <person name="Gueldener U."/>
            <person name="Xu J.-R."/>
            <person name="Trail F."/>
            <person name="Turgeon B.G."/>
            <person name="Di Pietro A."/>
            <person name="Walton J.D."/>
            <person name="Ma L.-J."/>
            <person name="Baker S.E."/>
            <person name="Rep M."/>
            <person name="Adam G."/>
            <person name="Antoniw J."/>
            <person name="Baldwin T."/>
            <person name="Calvo S.E."/>
            <person name="Chang Y.-L."/>
            <person name="DeCaprio D."/>
            <person name="Gale L.R."/>
            <person name="Gnerre S."/>
            <person name="Goswami R.S."/>
            <person name="Hammond-Kosack K."/>
            <person name="Harris L.J."/>
            <person name="Hilburn K."/>
            <person name="Kennell J.C."/>
            <person name="Kroken S."/>
            <person name="Magnuson J.K."/>
            <person name="Mannhaupt G."/>
            <person name="Mauceli E.W."/>
            <person name="Mewes H.-W."/>
            <person name="Mitterbauer R."/>
            <person name="Muehlbauer G."/>
            <person name="Muensterkoetter M."/>
            <person name="Nelson D."/>
            <person name="O'Donnell K."/>
            <person name="Ouellet T."/>
            <person name="Qi W."/>
            <person name="Quesneville H."/>
            <person name="Roncero M.I.G."/>
            <person name="Seong K.-Y."/>
            <person name="Tetko I.V."/>
            <person name="Urban M."/>
            <person name="Waalwijk C."/>
            <person name="Ward T.J."/>
            <person name="Yao J."/>
            <person name="Birren B.W."/>
            <person name="Kistler H.C."/>
        </authorList>
    </citation>
    <scope>NUCLEOTIDE SEQUENCE [LARGE SCALE GENOMIC DNA]</scope>
    <source>
        <strain evidence="3">ATCC MYA-4620 / CBS 123657 / FGSC 9075 / NRRL 31084 / PH-1</strain>
        <strain evidence="2">PH-1 / ATCC MYA-4620 / FGSC 9075 / NRRL 31084</strain>
    </source>
</reference>
<reference evidence="2" key="5">
    <citation type="submission" date="2017-01" db="UniProtKB">
        <authorList>
            <consortium name="EnsemblFungi"/>
        </authorList>
    </citation>
    <scope>IDENTIFICATION</scope>
    <source>
        <strain evidence="2">PH-1 / ATCC MYA-4620 / FGSC 9075 / NRRL 31084</strain>
    </source>
</reference>
<evidence type="ECO:0000313" key="2">
    <source>
        <dbReference type="EnsemblFungi" id="CEF86417"/>
    </source>
</evidence>